<dbReference type="EMBL" id="NEDP02076596">
    <property type="protein sequence ID" value="OWF36501.1"/>
    <property type="molecule type" value="Genomic_DNA"/>
</dbReference>
<dbReference type="PANTHER" id="PTHR39069:SF8">
    <property type="entry name" value="FI17111P1"/>
    <property type="match status" value="1"/>
</dbReference>
<feature type="domain" description="EGF-like" evidence="3">
    <location>
        <begin position="466"/>
        <end position="509"/>
    </location>
</feature>
<gene>
    <name evidence="4" type="ORF">KP79_PYT23123</name>
</gene>
<name>A0A210PJ33_MIZYE</name>
<feature type="compositionally biased region" description="Gly residues" evidence="1">
    <location>
        <begin position="722"/>
        <end position="734"/>
    </location>
</feature>
<dbReference type="SMART" id="SM00181">
    <property type="entry name" value="EGF"/>
    <property type="match status" value="4"/>
</dbReference>
<feature type="region of interest" description="Disordered" evidence="1">
    <location>
        <begin position="268"/>
        <end position="333"/>
    </location>
</feature>
<feature type="compositionally biased region" description="Polar residues" evidence="1">
    <location>
        <begin position="820"/>
        <end position="843"/>
    </location>
</feature>
<feature type="transmembrane region" description="Helical" evidence="2">
    <location>
        <begin position="941"/>
        <end position="962"/>
    </location>
</feature>
<evidence type="ECO:0000259" key="3">
    <source>
        <dbReference type="SMART" id="SM00181"/>
    </source>
</evidence>
<feature type="compositionally biased region" description="Low complexity" evidence="1">
    <location>
        <begin position="598"/>
        <end position="620"/>
    </location>
</feature>
<feature type="domain" description="EGF-like" evidence="3">
    <location>
        <begin position="375"/>
        <end position="414"/>
    </location>
</feature>
<dbReference type="AlphaFoldDB" id="A0A210PJ33"/>
<feature type="domain" description="EGF-like" evidence="3">
    <location>
        <begin position="183"/>
        <end position="225"/>
    </location>
</feature>
<evidence type="ECO:0000313" key="4">
    <source>
        <dbReference type="EMBL" id="OWF36501.1"/>
    </source>
</evidence>
<feature type="compositionally biased region" description="Gly residues" evidence="1">
    <location>
        <begin position="680"/>
        <end position="703"/>
    </location>
</feature>
<feature type="region of interest" description="Disordered" evidence="1">
    <location>
        <begin position="811"/>
        <end position="931"/>
    </location>
</feature>
<dbReference type="PANTHER" id="PTHR39069">
    <property type="entry name" value="ECDYSONE-INDUCIBLE GENE E1, ISOFORM A"/>
    <property type="match status" value="1"/>
</dbReference>
<sequence length="1172" mass="124927">MTDEEAWIYPLQTKQCQGTSFSTMLCDGKLIKVPEELLPEWEDYIMAYRSKFGTTTPSSTTSTTVETTTSGTTATSTLSTSTAGYISDLSEPCSTHGQCPTNSRCRPRSCDGYMCICNRGFIASDDKKACLKAIRVGEQCDPDVSRCVSPFAACAGVCRCYEPFIPSYDGRCKVKTANFIGEDCGRKGCDHPGSCVTGTCQCRTPYRKKTAEEFWSDPLETSLCSRESDSLRECNGIPIDVPDGLVEDTFYSNDTTYWQDEKEWGARRNKTGLSDPDSSLFPSKLFTTPPSTGFDGKSDGSPTSGKDGNKPGSQVLGNETGNETPWWNTGKGSGHSFMNRNDWRQYYDTGPDGSEDYSGLFPLDEGWKMSSILGRCFTHAQCPDQSHCGPMACDGYVCLCNPGYVPSDDRTSCLAAVLVGDICNPANSNCLSPFADCDGTCSCYEIFETSQDGRCRTKTAGFIGDPCGGNMGCEFPSTCVDGQCSCVDPYRRLTRKEFWADITRTRQCQREDFALYLCDGKPLKVPYALRNETDAFGRRLGGYGADSQITNGDKNGPNGGTAGSTDVTADLLGGYLTAGKAGSSPGLVNGADGSKGENVNSRNGSTGSGSNTSGSNTSGSFNRADGSKYGRNGSNEGSNGSMDRTSGSLTGGAVSGQASGIGANSYGNGKYGSGDPTGSSGTGSGSTDGSGTGTGTSSTGGGIRADSNGNGQFGSGDPTGSSGTGSGSTDGSGTGTNYSSSGHGDQGKGRFPVGLYNYVPQGGFFVREFSPIKADKSYTFKLLDLQKDNPDLSAIHPSIYNMSANSNGSSNFIDPDVINRNPNSTGRGSQPLYTSSSSTNSRGGHQADRTETLDSDKVSGGMFSTSPDVVKHTTQGTNFNTDLVSSSRGDLNSKGEGNQYGRNEFDHNRDQTGVDKDVNKTNSENPGQNPDVYEADISETILMSGAIAGVFLLNMVCIILLITNRRRKKRKREEKAREDANERSTLSEYEAYQLACPYVTLPSRPRVTITSGPYVSMSTEFKSEKSSSAYVTSSSGVESGYSTLPETSTGSEVDSRGNLFDSLRIPRPHVKKGVNNILGDTDVTSSSTMTSSITSRKRSSTMTYTTAKDSDIKYWFCEIPRPIVSFAKLKNNGSWGTWPKSEPNPYIESVASSTGNHTYEEIIPSNTSDTSV</sequence>
<feature type="compositionally biased region" description="Polar residues" evidence="1">
    <location>
        <begin position="300"/>
        <end position="327"/>
    </location>
</feature>
<feature type="compositionally biased region" description="Basic and acidic residues" evidence="1">
    <location>
        <begin position="903"/>
        <end position="919"/>
    </location>
</feature>
<keyword evidence="2" id="KW-0472">Membrane</keyword>
<organism evidence="4 5">
    <name type="scientific">Mizuhopecten yessoensis</name>
    <name type="common">Japanese scallop</name>
    <name type="synonym">Patinopecten yessoensis</name>
    <dbReference type="NCBI Taxonomy" id="6573"/>
    <lineage>
        <taxon>Eukaryota</taxon>
        <taxon>Metazoa</taxon>
        <taxon>Spiralia</taxon>
        <taxon>Lophotrochozoa</taxon>
        <taxon>Mollusca</taxon>
        <taxon>Bivalvia</taxon>
        <taxon>Autobranchia</taxon>
        <taxon>Pteriomorphia</taxon>
        <taxon>Pectinida</taxon>
        <taxon>Pectinoidea</taxon>
        <taxon>Pectinidae</taxon>
        <taxon>Mizuhopecten</taxon>
    </lineage>
</organism>
<comment type="caution">
    <text evidence="4">The sequence shown here is derived from an EMBL/GenBank/DDBJ whole genome shotgun (WGS) entry which is preliminary data.</text>
</comment>
<accession>A0A210PJ33</accession>
<dbReference type="OrthoDB" id="6161801at2759"/>
<feature type="compositionally biased region" description="Low complexity" evidence="1">
    <location>
        <begin position="632"/>
        <end position="641"/>
    </location>
</feature>
<feature type="compositionally biased region" description="Polar residues" evidence="1">
    <location>
        <begin position="862"/>
        <end position="890"/>
    </location>
</feature>
<keyword evidence="2" id="KW-0812">Transmembrane</keyword>
<feature type="region of interest" description="Disordered" evidence="1">
    <location>
        <begin position="55"/>
        <end position="76"/>
    </location>
</feature>
<keyword evidence="5" id="KW-1185">Reference proteome</keyword>
<evidence type="ECO:0000256" key="1">
    <source>
        <dbReference type="SAM" id="MobiDB-lite"/>
    </source>
</evidence>
<feature type="region of interest" description="Disordered" evidence="1">
    <location>
        <begin position="671"/>
        <end position="747"/>
    </location>
</feature>
<dbReference type="InterPro" id="IPR000742">
    <property type="entry name" value="EGF"/>
</dbReference>
<reference evidence="4 5" key="1">
    <citation type="journal article" date="2017" name="Nat. Ecol. Evol.">
        <title>Scallop genome provides insights into evolution of bilaterian karyotype and development.</title>
        <authorList>
            <person name="Wang S."/>
            <person name="Zhang J."/>
            <person name="Jiao W."/>
            <person name="Li J."/>
            <person name="Xun X."/>
            <person name="Sun Y."/>
            <person name="Guo X."/>
            <person name="Huan P."/>
            <person name="Dong B."/>
            <person name="Zhang L."/>
            <person name="Hu X."/>
            <person name="Sun X."/>
            <person name="Wang J."/>
            <person name="Zhao C."/>
            <person name="Wang Y."/>
            <person name="Wang D."/>
            <person name="Huang X."/>
            <person name="Wang R."/>
            <person name="Lv J."/>
            <person name="Li Y."/>
            <person name="Zhang Z."/>
            <person name="Liu B."/>
            <person name="Lu W."/>
            <person name="Hui Y."/>
            <person name="Liang J."/>
            <person name="Zhou Z."/>
            <person name="Hou R."/>
            <person name="Li X."/>
            <person name="Liu Y."/>
            <person name="Li H."/>
            <person name="Ning X."/>
            <person name="Lin Y."/>
            <person name="Zhao L."/>
            <person name="Xing Q."/>
            <person name="Dou J."/>
            <person name="Li Y."/>
            <person name="Mao J."/>
            <person name="Guo H."/>
            <person name="Dou H."/>
            <person name="Li T."/>
            <person name="Mu C."/>
            <person name="Jiang W."/>
            <person name="Fu Q."/>
            <person name="Fu X."/>
            <person name="Miao Y."/>
            <person name="Liu J."/>
            <person name="Yu Q."/>
            <person name="Li R."/>
            <person name="Liao H."/>
            <person name="Li X."/>
            <person name="Kong Y."/>
            <person name="Jiang Z."/>
            <person name="Chourrout D."/>
            <person name="Li R."/>
            <person name="Bao Z."/>
        </authorList>
    </citation>
    <scope>NUCLEOTIDE SEQUENCE [LARGE SCALE GENOMIC DNA]</scope>
    <source>
        <strain evidence="4 5">PY_sf001</strain>
    </source>
</reference>
<proteinExistence type="predicted"/>
<feature type="compositionally biased region" description="Basic and acidic residues" evidence="1">
    <location>
        <begin position="845"/>
        <end position="857"/>
    </location>
</feature>
<protein>
    <recommendedName>
        <fullName evidence="3">EGF-like domain-containing protein</fullName>
    </recommendedName>
</protein>
<feature type="region of interest" description="Disordered" evidence="1">
    <location>
        <begin position="582"/>
        <end position="656"/>
    </location>
</feature>
<evidence type="ECO:0000313" key="5">
    <source>
        <dbReference type="Proteomes" id="UP000242188"/>
    </source>
</evidence>
<feature type="domain" description="EGF-like" evidence="3">
    <location>
        <begin position="92"/>
        <end position="131"/>
    </location>
</feature>
<evidence type="ECO:0000256" key="2">
    <source>
        <dbReference type="SAM" id="Phobius"/>
    </source>
</evidence>
<feature type="region of interest" description="Disordered" evidence="1">
    <location>
        <begin position="543"/>
        <end position="565"/>
    </location>
</feature>
<feature type="compositionally biased region" description="Polar residues" evidence="1">
    <location>
        <begin position="276"/>
        <end position="291"/>
    </location>
</feature>
<keyword evidence="2" id="KW-1133">Transmembrane helix</keyword>
<dbReference type="Proteomes" id="UP000242188">
    <property type="component" value="Unassembled WGS sequence"/>
</dbReference>